<dbReference type="EC" id="2.7.-.-" evidence="4"/>
<dbReference type="OrthoDB" id="338650at2759"/>
<dbReference type="PANTHER" id="PTHR12400:SF108">
    <property type="entry name" value="KINASE"/>
    <property type="match status" value="1"/>
</dbReference>
<dbReference type="AlphaFoldDB" id="A0A098VR98"/>
<dbReference type="RefSeq" id="XP_013238000.1">
    <property type="nucleotide sequence ID" value="XM_013382546.1"/>
</dbReference>
<keyword evidence="2 4" id="KW-0808">Transferase</keyword>
<sequence length="246" mass="28050">MEFQLLSPYKFQVAGHACSLFSSVLIDPQTRLTIKAVAKEYCEKEALFYENVSLACPNVRIPKYYGVFKEILTDKKYIVIEDLLSDYQSPSIIDIKIGLRTYDDEACKEKREKMIRKSLSTTSRNLFFRISGMKSYCNTNFNVSSETLSHGMKIFLPKDRTILATLIQKELSERIFYPLESQCEAELYSSSLLIFYDGSAERIGCALVDFAHSKLTPGVATQKEYVEGIKNVISLFKSLCDNKPDN</sequence>
<gene>
    <name evidence="5" type="ORF">DI09_31p240</name>
</gene>
<dbReference type="VEuPathDB" id="MicrosporidiaDB:DI09_31p240"/>
<dbReference type="HOGENOM" id="CLU_1129292_0_0_1"/>
<accession>A0A098VR98</accession>
<evidence type="ECO:0000256" key="1">
    <source>
        <dbReference type="ARBA" id="ARBA00007374"/>
    </source>
</evidence>
<evidence type="ECO:0000313" key="5">
    <source>
        <dbReference type="EMBL" id="KGG51573.1"/>
    </source>
</evidence>
<comment type="caution">
    <text evidence="5">The sequence shown here is derived from an EMBL/GenBank/DDBJ whole genome shotgun (WGS) entry which is preliminary data.</text>
</comment>
<name>A0A098VR98_9MICR</name>
<dbReference type="GO" id="GO:0008440">
    <property type="term" value="F:inositol-1,4,5-trisphosphate 3-kinase activity"/>
    <property type="evidence" value="ECO:0007669"/>
    <property type="project" value="TreeGrafter"/>
</dbReference>
<dbReference type="EMBL" id="JMKJ01000244">
    <property type="protein sequence ID" value="KGG51573.1"/>
    <property type="molecule type" value="Genomic_DNA"/>
</dbReference>
<dbReference type="Proteomes" id="UP000029725">
    <property type="component" value="Unassembled WGS sequence"/>
</dbReference>
<dbReference type="InterPro" id="IPR038286">
    <property type="entry name" value="IPK_sf"/>
</dbReference>
<evidence type="ECO:0000313" key="6">
    <source>
        <dbReference type="Proteomes" id="UP000029725"/>
    </source>
</evidence>
<dbReference type="GeneID" id="25259555"/>
<dbReference type="GO" id="GO:0046854">
    <property type="term" value="P:phosphatidylinositol phosphate biosynthetic process"/>
    <property type="evidence" value="ECO:0007669"/>
    <property type="project" value="TreeGrafter"/>
</dbReference>
<keyword evidence="6" id="KW-1185">Reference proteome</keyword>
<dbReference type="GO" id="GO:0005634">
    <property type="term" value="C:nucleus"/>
    <property type="evidence" value="ECO:0007669"/>
    <property type="project" value="TreeGrafter"/>
</dbReference>
<dbReference type="Pfam" id="PF03770">
    <property type="entry name" value="IPK"/>
    <property type="match status" value="1"/>
</dbReference>
<evidence type="ECO:0000256" key="2">
    <source>
        <dbReference type="ARBA" id="ARBA00022679"/>
    </source>
</evidence>
<dbReference type="GO" id="GO:0000824">
    <property type="term" value="F:inositol-1,4,5,6-tetrakisphosphate 3-kinase activity"/>
    <property type="evidence" value="ECO:0007669"/>
    <property type="project" value="TreeGrafter"/>
</dbReference>
<protein>
    <recommendedName>
        <fullName evidence="4">Kinase</fullName>
        <ecNumber evidence="4">2.7.-.-</ecNumber>
    </recommendedName>
</protein>
<dbReference type="SUPFAM" id="SSF56104">
    <property type="entry name" value="SAICAR synthase-like"/>
    <property type="match status" value="1"/>
</dbReference>
<reference evidence="5 6" key="1">
    <citation type="submission" date="2014-04" db="EMBL/GenBank/DDBJ databases">
        <title>A new species of microsporidia sheds light on the evolution of extreme parasitism.</title>
        <authorList>
            <person name="Haag K.L."/>
            <person name="James T.Y."/>
            <person name="Larsson R."/>
            <person name="Schaer T.M."/>
            <person name="Refardt D."/>
            <person name="Pombert J.-F."/>
            <person name="Ebert D."/>
        </authorList>
    </citation>
    <scope>NUCLEOTIDE SEQUENCE [LARGE SCALE GENOMIC DNA]</scope>
    <source>
        <strain evidence="5 6">UGP3</strain>
        <tissue evidence="5">Spores</tissue>
    </source>
</reference>
<dbReference type="InterPro" id="IPR005522">
    <property type="entry name" value="IPK"/>
</dbReference>
<dbReference type="GO" id="GO:0032958">
    <property type="term" value="P:inositol phosphate biosynthetic process"/>
    <property type="evidence" value="ECO:0007669"/>
    <property type="project" value="InterPro"/>
</dbReference>
<comment type="similarity">
    <text evidence="1 4">Belongs to the inositol phosphokinase (IPK) family.</text>
</comment>
<dbReference type="PANTHER" id="PTHR12400">
    <property type="entry name" value="INOSITOL POLYPHOSPHATE KINASE"/>
    <property type="match status" value="1"/>
</dbReference>
<evidence type="ECO:0000256" key="3">
    <source>
        <dbReference type="ARBA" id="ARBA00022777"/>
    </source>
</evidence>
<proteinExistence type="inferred from homology"/>
<dbReference type="Gene3D" id="3.30.470.160">
    <property type="entry name" value="Inositol polyphosphate kinase"/>
    <property type="match status" value="1"/>
</dbReference>
<organism evidence="5 6">
    <name type="scientific">Mitosporidium daphniae</name>
    <dbReference type="NCBI Taxonomy" id="1485682"/>
    <lineage>
        <taxon>Eukaryota</taxon>
        <taxon>Fungi</taxon>
        <taxon>Fungi incertae sedis</taxon>
        <taxon>Microsporidia</taxon>
        <taxon>Mitosporidium</taxon>
    </lineage>
</organism>
<keyword evidence="3 4" id="KW-0418">Kinase</keyword>
<evidence type="ECO:0000256" key="4">
    <source>
        <dbReference type="RuleBase" id="RU363090"/>
    </source>
</evidence>
<dbReference type="GO" id="GO:0005737">
    <property type="term" value="C:cytoplasm"/>
    <property type="evidence" value="ECO:0007669"/>
    <property type="project" value="TreeGrafter"/>
</dbReference>